<evidence type="ECO:0000313" key="2">
    <source>
        <dbReference type="Proteomes" id="UP000182987"/>
    </source>
</evidence>
<dbReference type="AlphaFoldDB" id="A0A0G9HHE9"/>
<dbReference type="PATRIC" id="fig|1440763.5.peg.1636"/>
<sequence>MIDKAWLRAVLPGFSLYLHPQVVDLTVGFHLLAGARTYLGASLDYVGWAKVARTVANYEVLNRRGAPVDPASAADAASVALLTWGWMKNVLAMASSEVALFQGGGADAPCGFAATRSS</sequence>
<proteinExistence type="predicted"/>
<dbReference type="STRING" id="1440763.BJI69_19945"/>
<name>A0A0G9HHE9_9GAMM</name>
<organism evidence="1 2">
    <name type="scientific">Luteibacter rhizovicinus DSM 16549</name>
    <dbReference type="NCBI Taxonomy" id="1440763"/>
    <lineage>
        <taxon>Bacteria</taxon>
        <taxon>Pseudomonadati</taxon>
        <taxon>Pseudomonadota</taxon>
        <taxon>Gammaproteobacteria</taxon>
        <taxon>Lysobacterales</taxon>
        <taxon>Rhodanobacteraceae</taxon>
        <taxon>Luteibacter</taxon>
    </lineage>
</organism>
<reference evidence="2" key="1">
    <citation type="submission" date="2016-09" db="EMBL/GenBank/DDBJ databases">
        <authorList>
            <person name="Lysoe E."/>
        </authorList>
    </citation>
    <scope>NUCLEOTIDE SEQUENCE [LARGE SCALE GENOMIC DNA]</scope>
    <source>
        <strain evidence="2">LJ96T</strain>
    </source>
</reference>
<dbReference type="RefSeq" id="WP_046967431.1">
    <property type="nucleotide sequence ID" value="NZ_CP017480.1"/>
</dbReference>
<keyword evidence="2" id="KW-1185">Reference proteome</keyword>
<dbReference type="KEGG" id="lrz:BJI69_19945"/>
<dbReference type="EMBL" id="CP017480">
    <property type="protein sequence ID" value="APG05950.1"/>
    <property type="molecule type" value="Genomic_DNA"/>
</dbReference>
<dbReference type="Proteomes" id="UP000182987">
    <property type="component" value="Chromosome"/>
</dbReference>
<gene>
    <name evidence="1" type="ORF">BJI69_19945</name>
</gene>
<evidence type="ECO:0000313" key="1">
    <source>
        <dbReference type="EMBL" id="APG05950.1"/>
    </source>
</evidence>
<dbReference type="OrthoDB" id="7062380at2"/>
<accession>A0A0G9HHE9</accession>
<protein>
    <submittedName>
        <fullName evidence="1">Uncharacterized protein</fullName>
    </submittedName>
</protein>